<sequence length="81" mass="8659">MDRVATEIGRWGCRNGSEAAWMDNDEMVRTCSDRLESTLTRCSKKKGAGKGEVEPGRRFASRAVASTGALSPANGPDGPMI</sequence>
<reference evidence="2 3" key="1">
    <citation type="submission" date="2023-10" db="EMBL/GenBank/DDBJ databases">
        <title>Draft genome sequence of Xylaria bambusicola isolate GMP-LS, the root and basal stem rot pathogen of sugarcane in Indonesia.</title>
        <authorList>
            <person name="Selvaraj P."/>
            <person name="Muralishankar V."/>
            <person name="Muruganantham S."/>
            <person name="Sp S."/>
            <person name="Haryani S."/>
            <person name="Lau K.J.X."/>
            <person name="Naqvi N.I."/>
        </authorList>
    </citation>
    <scope>NUCLEOTIDE SEQUENCE [LARGE SCALE GENOMIC DNA]</scope>
    <source>
        <strain evidence="2">GMP-LS</strain>
    </source>
</reference>
<dbReference type="Proteomes" id="UP001305414">
    <property type="component" value="Unassembled WGS sequence"/>
</dbReference>
<evidence type="ECO:0000256" key="1">
    <source>
        <dbReference type="SAM" id="MobiDB-lite"/>
    </source>
</evidence>
<evidence type="ECO:0000313" key="3">
    <source>
        <dbReference type="Proteomes" id="UP001305414"/>
    </source>
</evidence>
<comment type="caution">
    <text evidence="2">The sequence shown here is derived from an EMBL/GenBank/DDBJ whole genome shotgun (WGS) entry which is preliminary data.</text>
</comment>
<organism evidence="2 3">
    <name type="scientific">Xylaria bambusicola</name>
    <dbReference type="NCBI Taxonomy" id="326684"/>
    <lineage>
        <taxon>Eukaryota</taxon>
        <taxon>Fungi</taxon>
        <taxon>Dikarya</taxon>
        <taxon>Ascomycota</taxon>
        <taxon>Pezizomycotina</taxon>
        <taxon>Sordariomycetes</taxon>
        <taxon>Xylariomycetidae</taxon>
        <taxon>Xylariales</taxon>
        <taxon>Xylariaceae</taxon>
        <taxon>Xylaria</taxon>
    </lineage>
</organism>
<dbReference type="EMBL" id="JAWHQM010000003">
    <property type="protein sequence ID" value="KAK5626466.1"/>
    <property type="molecule type" value="Genomic_DNA"/>
</dbReference>
<name>A0AAN7Z6Q4_9PEZI</name>
<gene>
    <name evidence="2" type="ORF">RRF57_002181</name>
</gene>
<keyword evidence="3" id="KW-1185">Reference proteome</keyword>
<feature type="region of interest" description="Disordered" evidence="1">
    <location>
        <begin position="42"/>
        <end position="81"/>
    </location>
</feature>
<protein>
    <submittedName>
        <fullName evidence="2">Uncharacterized protein</fullName>
    </submittedName>
</protein>
<dbReference type="AlphaFoldDB" id="A0AAN7Z6Q4"/>
<accession>A0AAN7Z6Q4</accession>
<proteinExistence type="predicted"/>
<evidence type="ECO:0000313" key="2">
    <source>
        <dbReference type="EMBL" id="KAK5626466.1"/>
    </source>
</evidence>